<keyword evidence="2" id="KW-0813">Transport</keyword>
<dbReference type="AlphaFoldDB" id="E0UCE7"/>
<dbReference type="Pfam" id="PF13416">
    <property type="entry name" value="SBP_bac_8"/>
    <property type="match status" value="1"/>
</dbReference>
<dbReference type="CDD" id="cd13590">
    <property type="entry name" value="PBP2_PotD_PotF_like"/>
    <property type="match status" value="1"/>
</dbReference>
<dbReference type="GO" id="GO:0015846">
    <property type="term" value="P:polyamine transport"/>
    <property type="evidence" value="ECO:0007669"/>
    <property type="project" value="InterPro"/>
</dbReference>
<protein>
    <submittedName>
        <fullName evidence="5">Extracellular solute-binding protein family 1</fullName>
    </submittedName>
</protein>
<gene>
    <name evidence="5" type="ordered locus">Cyan7822_2036</name>
</gene>
<evidence type="ECO:0000313" key="5">
    <source>
        <dbReference type="EMBL" id="ADN14018.1"/>
    </source>
</evidence>
<accession>E0UCE7</accession>
<dbReference type="eggNOG" id="COG0687">
    <property type="taxonomic scope" value="Bacteria"/>
</dbReference>
<dbReference type="HOGENOM" id="CLU_026974_1_1_3"/>
<evidence type="ECO:0000256" key="4">
    <source>
        <dbReference type="ARBA" id="ARBA00022764"/>
    </source>
</evidence>
<dbReference type="PRINTS" id="PR00909">
    <property type="entry name" value="SPERMDNBNDNG"/>
</dbReference>
<keyword evidence="4" id="KW-0574">Periplasm</keyword>
<dbReference type="Proteomes" id="UP000008206">
    <property type="component" value="Chromosome"/>
</dbReference>
<dbReference type="GO" id="GO:0042597">
    <property type="term" value="C:periplasmic space"/>
    <property type="evidence" value="ECO:0007669"/>
    <property type="project" value="UniProtKB-SubCell"/>
</dbReference>
<evidence type="ECO:0000256" key="2">
    <source>
        <dbReference type="ARBA" id="ARBA00022448"/>
    </source>
</evidence>
<dbReference type="GO" id="GO:0019808">
    <property type="term" value="F:polyamine binding"/>
    <property type="evidence" value="ECO:0007669"/>
    <property type="project" value="InterPro"/>
</dbReference>
<proteinExistence type="predicted"/>
<dbReference type="PROSITE" id="PS51257">
    <property type="entry name" value="PROKAR_LIPOPROTEIN"/>
    <property type="match status" value="1"/>
</dbReference>
<comment type="subcellular location">
    <subcellularLocation>
        <location evidence="1">Periplasm</location>
    </subcellularLocation>
</comment>
<dbReference type="PANTHER" id="PTHR30222:SF17">
    <property type="entry name" value="SPERMIDINE_PUTRESCINE-BINDING PERIPLASMIC PROTEIN"/>
    <property type="match status" value="1"/>
</dbReference>
<dbReference type="STRING" id="497965.Cyan7822_2036"/>
<keyword evidence="6" id="KW-1185">Reference proteome</keyword>
<organism evidence="5 6">
    <name type="scientific">Gloeothece verrucosa (strain PCC 7822)</name>
    <name type="common">Cyanothece sp. (strain PCC 7822)</name>
    <dbReference type="NCBI Taxonomy" id="497965"/>
    <lineage>
        <taxon>Bacteria</taxon>
        <taxon>Bacillati</taxon>
        <taxon>Cyanobacteriota</taxon>
        <taxon>Cyanophyceae</taxon>
        <taxon>Oscillatoriophycideae</taxon>
        <taxon>Chroococcales</taxon>
        <taxon>Aphanothecaceae</taxon>
        <taxon>Gloeothece</taxon>
        <taxon>Gloeothece verrucosa</taxon>
    </lineage>
</organism>
<dbReference type="Gene3D" id="3.40.190.10">
    <property type="entry name" value="Periplasmic binding protein-like II"/>
    <property type="match status" value="2"/>
</dbReference>
<dbReference type="KEGG" id="cyj:Cyan7822_2036"/>
<dbReference type="InterPro" id="IPR001188">
    <property type="entry name" value="Sperm_putr-bd"/>
</dbReference>
<evidence type="ECO:0000256" key="1">
    <source>
        <dbReference type="ARBA" id="ARBA00004418"/>
    </source>
</evidence>
<evidence type="ECO:0000256" key="3">
    <source>
        <dbReference type="ARBA" id="ARBA00022729"/>
    </source>
</evidence>
<dbReference type="InterPro" id="IPR006059">
    <property type="entry name" value="SBP"/>
</dbReference>
<name>E0UCE7_GLOV7</name>
<dbReference type="EMBL" id="CP002198">
    <property type="protein sequence ID" value="ADN14018.1"/>
    <property type="molecule type" value="Genomic_DNA"/>
</dbReference>
<keyword evidence="3" id="KW-0732">Signal</keyword>
<dbReference type="OrthoDB" id="9769319at2"/>
<reference evidence="6" key="1">
    <citation type="journal article" date="2011" name="MBio">
        <title>Novel metabolic attributes of the genus Cyanothece, comprising a group of unicellular nitrogen-fixing Cyanobacteria.</title>
        <authorList>
            <person name="Bandyopadhyay A."/>
            <person name="Elvitigala T."/>
            <person name="Welsh E."/>
            <person name="Stockel J."/>
            <person name="Liberton M."/>
            <person name="Min H."/>
            <person name="Sherman L.A."/>
            <person name="Pakrasi H.B."/>
        </authorList>
    </citation>
    <scope>NUCLEOTIDE SEQUENCE [LARGE SCALE GENOMIC DNA]</scope>
    <source>
        <strain evidence="6">PCC 7822</strain>
    </source>
</reference>
<sequence>MKKISRFLILFLLGTLIILGCQSKPNTSTNNVSDSAVLNIYNWADYIAPEVLQQFEQEFKAKINYDTYDSSDALYAKLKAGNPGYDLVFPQDVYVKIMAKEGLLEEISPQNITNIKHLDKQLIDQDFDPKNQYSIPYVWGALGLGYNGEKTGEKIDSWQQIFSRKYQGQVAVNDDPRAMLGVILIYLGYSPNTTNPQEIEQAKNFLLEHKANIAAFAADNGENLLEQGEVTIIVEWNGDILKRVQENPKLRYAFPKEGSLISIDNLCIPKDAPHKELAEKFINFMSAPEMAAKNANFVHYATSNQTALDQGLINQKDRHNPGIYPPAEIRKKLTFLQNVGQATALYDQAWTEIKAQ</sequence>
<evidence type="ECO:0000313" key="6">
    <source>
        <dbReference type="Proteomes" id="UP000008206"/>
    </source>
</evidence>
<dbReference type="PANTHER" id="PTHR30222">
    <property type="entry name" value="SPERMIDINE/PUTRESCINE-BINDING PERIPLASMIC PROTEIN"/>
    <property type="match status" value="1"/>
</dbReference>
<dbReference type="PIRSF" id="PIRSF019574">
    <property type="entry name" value="Periplasmic_polyamine_BP"/>
    <property type="match status" value="1"/>
</dbReference>
<dbReference type="SUPFAM" id="SSF53850">
    <property type="entry name" value="Periplasmic binding protein-like II"/>
    <property type="match status" value="1"/>
</dbReference>